<reference evidence="2" key="1">
    <citation type="submission" date="2021-01" db="EMBL/GenBank/DDBJ databases">
        <title>Whole genome shotgun sequence of Cellulomonas pakistanensis NBRC 110800.</title>
        <authorList>
            <person name="Komaki H."/>
            <person name="Tamura T."/>
        </authorList>
    </citation>
    <scope>NUCLEOTIDE SEQUENCE</scope>
    <source>
        <strain evidence="2">NBRC 110800</strain>
    </source>
</reference>
<protein>
    <submittedName>
        <fullName evidence="2">Uncharacterized protein</fullName>
    </submittedName>
</protein>
<evidence type="ECO:0000256" key="1">
    <source>
        <dbReference type="SAM" id="MobiDB-lite"/>
    </source>
</evidence>
<feature type="region of interest" description="Disordered" evidence="1">
    <location>
        <begin position="19"/>
        <end position="114"/>
    </location>
</feature>
<sequence length="114" mass="11570">MAPDGMTRPAQVALVDVTCRGTGGPPVPGAVVGNDTSGWKGSPPPGPRRAHSPARPSHAPQRPPPPVAARDPAAENAFTPMEQAPEVPGLSEGWTISPGNGSRAVGNSPRESDI</sequence>
<evidence type="ECO:0000313" key="3">
    <source>
        <dbReference type="Proteomes" id="UP000642125"/>
    </source>
</evidence>
<organism evidence="2 3">
    <name type="scientific">Cellulomonas pakistanensis</name>
    <dbReference type="NCBI Taxonomy" id="992287"/>
    <lineage>
        <taxon>Bacteria</taxon>
        <taxon>Bacillati</taxon>
        <taxon>Actinomycetota</taxon>
        <taxon>Actinomycetes</taxon>
        <taxon>Micrococcales</taxon>
        <taxon>Cellulomonadaceae</taxon>
        <taxon>Cellulomonas</taxon>
    </lineage>
</organism>
<evidence type="ECO:0000313" key="2">
    <source>
        <dbReference type="EMBL" id="GIG38112.1"/>
    </source>
</evidence>
<name>A0A919U8N8_9CELL</name>
<dbReference type="EMBL" id="BONO01000037">
    <property type="protein sequence ID" value="GIG38112.1"/>
    <property type="molecule type" value="Genomic_DNA"/>
</dbReference>
<keyword evidence="3" id="KW-1185">Reference proteome</keyword>
<dbReference type="AlphaFoldDB" id="A0A919U8N8"/>
<accession>A0A919U8N8</accession>
<dbReference type="Proteomes" id="UP000642125">
    <property type="component" value="Unassembled WGS sequence"/>
</dbReference>
<proteinExistence type="predicted"/>
<gene>
    <name evidence="2" type="ORF">Cpa01nite_34930</name>
</gene>
<comment type="caution">
    <text evidence="2">The sequence shown here is derived from an EMBL/GenBank/DDBJ whole genome shotgun (WGS) entry which is preliminary data.</text>
</comment>